<dbReference type="AlphaFoldDB" id="A0A9J5X2H4"/>
<organism evidence="1 2">
    <name type="scientific">Solanum commersonii</name>
    <name type="common">Commerson's wild potato</name>
    <name type="synonym">Commerson's nightshade</name>
    <dbReference type="NCBI Taxonomy" id="4109"/>
    <lineage>
        <taxon>Eukaryota</taxon>
        <taxon>Viridiplantae</taxon>
        <taxon>Streptophyta</taxon>
        <taxon>Embryophyta</taxon>
        <taxon>Tracheophyta</taxon>
        <taxon>Spermatophyta</taxon>
        <taxon>Magnoliopsida</taxon>
        <taxon>eudicotyledons</taxon>
        <taxon>Gunneridae</taxon>
        <taxon>Pentapetalae</taxon>
        <taxon>asterids</taxon>
        <taxon>lamiids</taxon>
        <taxon>Solanales</taxon>
        <taxon>Solanaceae</taxon>
        <taxon>Solanoideae</taxon>
        <taxon>Solaneae</taxon>
        <taxon>Solanum</taxon>
    </lineage>
</organism>
<reference evidence="1 2" key="1">
    <citation type="submission" date="2020-09" db="EMBL/GenBank/DDBJ databases">
        <title>De no assembly of potato wild relative species, Solanum commersonii.</title>
        <authorList>
            <person name="Cho K."/>
        </authorList>
    </citation>
    <scope>NUCLEOTIDE SEQUENCE [LARGE SCALE GENOMIC DNA]</scope>
    <source>
        <strain evidence="1">LZ3.2</strain>
        <tissue evidence="1">Leaf</tissue>
    </source>
</reference>
<comment type="caution">
    <text evidence="1">The sequence shown here is derived from an EMBL/GenBank/DDBJ whole genome shotgun (WGS) entry which is preliminary data.</text>
</comment>
<evidence type="ECO:0000313" key="1">
    <source>
        <dbReference type="EMBL" id="KAG5582146.1"/>
    </source>
</evidence>
<evidence type="ECO:0000313" key="2">
    <source>
        <dbReference type="Proteomes" id="UP000824120"/>
    </source>
</evidence>
<proteinExistence type="predicted"/>
<dbReference type="OrthoDB" id="1306001at2759"/>
<dbReference type="Proteomes" id="UP000824120">
    <property type="component" value="Chromosome 10"/>
</dbReference>
<evidence type="ECO:0008006" key="3">
    <source>
        <dbReference type="Google" id="ProtNLM"/>
    </source>
</evidence>
<dbReference type="PANTHER" id="PTHR36617:SF16">
    <property type="entry name" value="OS04G0516500 PROTEIN"/>
    <property type="match status" value="1"/>
</dbReference>
<accession>A0A9J5X2H4</accession>
<sequence length="267" mass="30826">MLYGEMSFMTSTVKKPSGVQTSKVVVSPHGVGVWKAIRSLWSLMAGKISLRVGNGRKILFWCDKWLGHGPLKELFPEFFSIATTPNISLESAKGVHGWNITFRRLQHDQELERVVEFFKTLGSFQGFKDTEDSLIWKPTSKGTYLCFLCGAAGENNSHLFIHCPVTGQLWQLFLNMVGIRWSMPATSVDLLKCWNQNDGAVSQKKWWKLVPACIWWTIWKERNYRAFEDKYNFVEKTKMNCIFLFYFWCKESYAEEAESLVDMIGSL</sequence>
<protein>
    <recommendedName>
        <fullName evidence="3">Reverse transcriptase zinc-binding domain-containing protein</fullName>
    </recommendedName>
</protein>
<dbReference type="EMBL" id="JACXVP010000010">
    <property type="protein sequence ID" value="KAG5582146.1"/>
    <property type="molecule type" value="Genomic_DNA"/>
</dbReference>
<dbReference type="PANTHER" id="PTHR36617">
    <property type="entry name" value="PROTEIN, PUTATIVE-RELATED"/>
    <property type="match status" value="1"/>
</dbReference>
<keyword evidence="2" id="KW-1185">Reference proteome</keyword>
<name>A0A9J5X2H4_SOLCO</name>
<gene>
    <name evidence="1" type="ORF">H5410_052773</name>
</gene>